<feature type="compositionally biased region" description="Basic and acidic residues" evidence="1">
    <location>
        <begin position="112"/>
        <end position="129"/>
    </location>
</feature>
<proteinExistence type="predicted"/>
<gene>
    <name evidence="2" type="ORF">SSLN_LOCUS17401</name>
</gene>
<dbReference type="OrthoDB" id="10357390at2759"/>
<organism evidence="4">
    <name type="scientific">Schistocephalus solidus</name>
    <name type="common">Tapeworm</name>
    <dbReference type="NCBI Taxonomy" id="70667"/>
    <lineage>
        <taxon>Eukaryota</taxon>
        <taxon>Metazoa</taxon>
        <taxon>Spiralia</taxon>
        <taxon>Lophotrochozoa</taxon>
        <taxon>Platyhelminthes</taxon>
        <taxon>Cestoda</taxon>
        <taxon>Eucestoda</taxon>
        <taxon>Diphyllobothriidea</taxon>
        <taxon>Diphyllobothriidae</taxon>
        <taxon>Schistocephalus</taxon>
    </lineage>
</organism>
<reference evidence="4" key="1">
    <citation type="submission" date="2016-06" db="UniProtKB">
        <authorList>
            <consortium name="WormBaseParasite"/>
        </authorList>
    </citation>
    <scope>IDENTIFICATION</scope>
</reference>
<evidence type="ECO:0000313" key="3">
    <source>
        <dbReference type="Proteomes" id="UP000275846"/>
    </source>
</evidence>
<evidence type="ECO:0000313" key="4">
    <source>
        <dbReference type="WBParaSite" id="SSLN_0001806101-mRNA-1"/>
    </source>
</evidence>
<dbReference type="EMBL" id="UYSU01042456">
    <property type="protein sequence ID" value="VDM03787.1"/>
    <property type="molecule type" value="Genomic_DNA"/>
</dbReference>
<accession>A0A183TLQ2</accession>
<name>A0A183TLQ2_SCHSO</name>
<dbReference type="Proteomes" id="UP000275846">
    <property type="component" value="Unassembled WGS sequence"/>
</dbReference>
<dbReference type="AlphaFoldDB" id="A0A183TLQ2"/>
<protein>
    <submittedName>
        <fullName evidence="4">Cyclin-dependent kinase inhibitor domain-containing protein</fullName>
    </submittedName>
</protein>
<evidence type="ECO:0000256" key="1">
    <source>
        <dbReference type="SAM" id="MobiDB-lite"/>
    </source>
</evidence>
<reference evidence="2 3" key="2">
    <citation type="submission" date="2018-11" db="EMBL/GenBank/DDBJ databases">
        <authorList>
            <consortium name="Pathogen Informatics"/>
        </authorList>
    </citation>
    <scope>NUCLEOTIDE SEQUENCE [LARGE SCALE GENOMIC DNA]</scope>
    <source>
        <strain evidence="2 3">NST_G2</strain>
    </source>
</reference>
<evidence type="ECO:0000313" key="2">
    <source>
        <dbReference type="EMBL" id="VDM03787.1"/>
    </source>
</evidence>
<sequence>MSASCPNRCLFGRPRDENVTMSAQIASELEDACRKTVLNLRRRFNFDLEELRPTKAGDAGESTTPPELKWTWEVIAVGNPSKPPIPLFYLPKVNALDRSISVKKMQPSSRSQHRESRSRVAYNDARENTPKPRITQTRITDTWQVRVRRISGVHEGDREVPCKPLPETKLQDAYAGVNASCGSPELGSNLLCRSL</sequence>
<keyword evidence="3" id="KW-1185">Reference proteome</keyword>
<dbReference type="WBParaSite" id="SSLN_0001806101-mRNA-1">
    <property type="protein sequence ID" value="SSLN_0001806101-mRNA-1"/>
    <property type="gene ID" value="SSLN_0001806101"/>
</dbReference>
<feature type="region of interest" description="Disordered" evidence="1">
    <location>
        <begin position="102"/>
        <end position="129"/>
    </location>
</feature>